<evidence type="ECO:0000256" key="1">
    <source>
        <dbReference type="SAM" id="MobiDB-lite"/>
    </source>
</evidence>
<keyword evidence="3" id="KW-1185">Reference proteome</keyword>
<comment type="caution">
    <text evidence="2">The sequence shown here is derived from an EMBL/GenBank/DDBJ whole genome shotgun (WGS) entry which is preliminary data.</text>
</comment>
<organism evidence="2 3">
    <name type="scientific">Lithospermum erythrorhizon</name>
    <name type="common">Purple gromwell</name>
    <name type="synonym">Lithospermum officinale var. erythrorhizon</name>
    <dbReference type="NCBI Taxonomy" id="34254"/>
    <lineage>
        <taxon>Eukaryota</taxon>
        <taxon>Viridiplantae</taxon>
        <taxon>Streptophyta</taxon>
        <taxon>Embryophyta</taxon>
        <taxon>Tracheophyta</taxon>
        <taxon>Spermatophyta</taxon>
        <taxon>Magnoliopsida</taxon>
        <taxon>eudicotyledons</taxon>
        <taxon>Gunneridae</taxon>
        <taxon>Pentapetalae</taxon>
        <taxon>asterids</taxon>
        <taxon>lamiids</taxon>
        <taxon>Boraginales</taxon>
        <taxon>Boraginaceae</taxon>
        <taxon>Boraginoideae</taxon>
        <taxon>Lithospermeae</taxon>
        <taxon>Lithospermum</taxon>
    </lineage>
</organism>
<proteinExistence type="predicted"/>
<dbReference type="PANTHER" id="PTHR33132">
    <property type="entry name" value="OSJNBB0118P14.9 PROTEIN"/>
    <property type="match status" value="1"/>
</dbReference>
<name>A0AAV3Q144_LITER</name>
<reference evidence="2 3" key="1">
    <citation type="submission" date="2024-01" db="EMBL/GenBank/DDBJ databases">
        <title>The complete chloroplast genome sequence of Lithospermum erythrorhizon: insights into the phylogenetic relationship among Boraginaceae species and the maternal lineages of purple gromwells.</title>
        <authorList>
            <person name="Okada T."/>
            <person name="Watanabe K."/>
        </authorList>
    </citation>
    <scope>NUCLEOTIDE SEQUENCE [LARGE SCALE GENOMIC DNA]</scope>
</reference>
<dbReference type="AlphaFoldDB" id="A0AAV3Q144"/>
<sequence>MEAGGKNGIIVINDDMKVENKASSGGLARQGSITKSKNYCLCSPTTHTGSFRCRMHRAPSGDFGGGGGGGLHPKAEDASGHGHKGTVL</sequence>
<dbReference type="Proteomes" id="UP001454036">
    <property type="component" value="Unassembled WGS sequence"/>
</dbReference>
<evidence type="ECO:0000313" key="3">
    <source>
        <dbReference type="Proteomes" id="UP001454036"/>
    </source>
</evidence>
<dbReference type="EMBL" id="BAABME010035030">
    <property type="protein sequence ID" value="GAA0157804.1"/>
    <property type="molecule type" value="Genomic_DNA"/>
</dbReference>
<dbReference type="PANTHER" id="PTHR33132:SF92">
    <property type="entry name" value="SERINE-RICH PROTEIN"/>
    <property type="match status" value="1"/>
</dbReference>
<gene>
    <name evidence="2" type="ORF">LIER_43419</name>
</gene>
<accession>A0AAV3Q144</accession>
<feature type="region of interest" description="Disordered" evidence="1">
    <location>
        <begin position="59"/>
        <end position="88"/>
    </location>
</feature>
<feature type="compositionally biased region" description="Gly residues" evidence="1">
    <location>
        <begin position="62"/>
        <end position="71"/>
    </location>
</feature>
<protein>
    <submittedName>
        <fullName evidence="2">Uncharacterized protein</fullName>
    </submittedName>
</protein>
<evidence type="ECO:0000313" key="2">
    <source>
        <dbReference type="EMBL" id="GAA0157804.1"/>
    </source>
</evidence>